<gene>
    <name evidence="1" type="ORF">PENSTE_c001G06111</name>
</gene>
<comment type="caution">
    <text evidence="1">The sequence shown here is derived from an EMBL/GenBank/DDBJ whole genome shotgun (WGS) entry which is preliminary data.</text>
</comment>
<reference evidence="2" key="1">
    <citation type="journal article" date="2017" name="Nat. Microbiol.">
        <title>Global analysis of biosynthetic gene clusters reveals vast potential of secondary metabolite production in Penicillium species.</title>
        <authorList>
            <person name="Nielsen J.C."/>
            <person name="Grijseels S."/>
            <person name="Prigent S."/>
            <person name="Ji B."/>
            <person name="Dainat J."/>
            <person name="Nielsen K.F."/>
            <person name="Frisvad J.C."/>
            <person name="Workman M."/>
            <person name="Nielsen J."/>
        </authorList>
    </citation>
    <scope>NUCLEOTIDE SEQUENCE [LARGE SCALE GENOMIC DNA]</scope>
    <source>
        <strain evidence="2">IBT 24891</strain>
    </source>
</reference>
<dbReference type="OrthoDB" id="245563at2759"/>
<name>A0A1V6TZ26_9EURO</name>
<evidence type="ECO:0000313" key="1">
    <source>
        <dbReference type="EMBL" id="OQE31597.1"/>
    </source>
</evidence>
<dbReference type="Proteomes" id="UP000191285">
    <property type="component" value="Unassembled WGS sequence"/>
</dbReference>
<dbReference type="AlphaFoldDB" id="A0A1V6TZ26"/>
<sequence length="244" mass="27378">MSSPSNSRVLFISLFSKPWADKRFATIRTRIMNIASLEYAIKPIPTLRAIAEEPKAIFLTDEALAMPRFHMVWEAVIRYIRHGGTAICMGCFNNNLPTDMYRKFFAHAGLQWEYDHTNQCRSTLNADFLPREISDILPSIHCTDAVHLSHVGNSAWYILQHTVKEDIEGSSNGTMTEMANGVESMDLGEERNPKPDEETAWKVLRTSAPVAMAQVGQGYLGFVGDLTPSEEANLIMIAMCGLYM</sequence>
<dbReference type="STRING" id="303698.A0A1V6TZ26"/>
<accession>A0A1V6TZ26</accession>
<proteinExistence type="predicted"/>
<protein>
    <submittedName>
        <fullName evidence="1">Uncharacterized protein</fullName>
    </submittedName>
</protein>
<organism evidence="1 2">
    <name type="scientific">Penicillium steckii</name>
    <dbReference type="NCBI Taxonomy" id="303698"/>
    <lineage>
        <taxon>Eukaryota</taxon>
        <taxon>Fungi</taxon>
        <taxon>Dikarya</taxon>
        <taxon>Ascomycota</taxon>
        <taxon>Pezizomycotina</taxon>
        <taxon>Eurotiomycetes</taxon>
        <taxon>Eurotiomycetidae</taxon>
        <taxon>Eurotiales</taxon>
        <taxon>Aspergillaceae</taxon>
        <taxon>Penicillium</taxon>
    </lineage>
</organism>
<dbReference type="EMBL" id="MLKD01000001">
    <property type="protein sequence ID" value="OQE31597.1"/>
    <property type="molecule type" value="Genomic_DNA"/>
</dbReference>
<evidence type="ECO:0000313" key="2">
    <source>
        <dbReference type="Proteomes" id="UP000191285"/>
    </source>
</evidence>
<keyword evidence="2" id="KW-1185">Reference proteome</keyword>